<dbReference type="PANTHER" id="PTHR46025">
    <property type="entry name" value="XYLOSYLTRANSFERASE OXT"/>
    <property type="match status" value="1"/>
</dbReference>
<keyword evidence="5" id="KW-0812">Transmembrane</keyword>
<dbReference type="Proteomes" id="UP000192678">
    <property type="component" value="Unassembled WGS sequence"/>
</dbReference>
<comment type="subcellular location">
    <subcellularLocation>
        <location evidence="2">Endoplasmic reticulum membrane</location>
        <topology evidence="2">Single-pass type II membrane protein</topology>
    </subcellularLocation>
    <subcellularLocation>
        <location evidence="1">Golgi apparatus membrane</location>
        <topology evidence="1">Single-pass type II membrane protein</topology>
    </subcellularLocation>
</comment>
<sequence>MQYPDFDFYIHIDQKIDIGPFLFLKDIASVFFIQKRIECNWGGYSTLQAMVNSLQEAHESSRVYKFYNLLSAQDYPLRSNKWIHDFLLENAEKSFIYYEEDHTSKWWDSAVQRFDKYHLTDFNFPYKFFVERIINKVLPKRKFPLPVKLYGGSKASWWMINDECAEYLLNAFKKEKGLSNFLRFCWGTDEFVIPTILMNSPLSAKIVNGNLRYIFFPKGDASPKILQAADLDAVVKSDMLFARKFDAAIDSVILDEIDEFIDRA</sequence>
<dbReference type="GO" id="GO:0016020">
    <property type="term" value="C:membrane"/>
    <property type="evidence" value="ECO:0007669"/>
    <property type="project" value="InterPro"/>
</dbReference>
<keyword evidence="10" id="KW-0333">Golgi apparatus</keyword>
<dbReference type="PANTHER" id="PTHR46025:SF3">
    <property type="entry name" value="XYLOSYLTRANSFERASE OXT"/>
    <property type="match status" value="1"/>
</dbReference>
<dbReference type="GO" id="GO:0015012">
    <property type="term" value="P:heparan sulfate proteoglycan biosynthetic process"/>
    <property type="evidence" value="ECO:0007669"/>
    <property type="project" value="TreeGrafter"/>
</dbReference>
<dbReference type="GO" id="GO:0030158">
    <property type="term" value="F:protein xylosyltransferase activity"/>
    <property type="evidence" value="ECO:0007669"/>
    <property type="project" value="InterPro"/>
</dbReference>
<keyword evidence="4" id="KW-0808">Transferase</keyword>
<dbReference type="EMBL" id="FWYB01000006">
    <property type="protein sequence ID" value="SMC95728.1"/>
    <property type="molecule type" value="Genomic_DNA"/>
</dbReference>
<evidence type="ECO:0000256" key="5">
    <source>
        <dbReference type="ARBA" id="ARBA00022692"/>
    </source>
</evidence>
<keyword evidence="8" id="KW-0735">Signal-anchor</keyword>
<organism evidence="15 16">
    <name type="scientific">Pedobacter nyackensis</name>
    <dbReference type="NCBI Taxonomy" id="475255"/>
    <lineage>
        <taxon>Bacteria</taxon>
        <taxon>Pseudomonadati</taxon>
        <taxon>Bacteroidota</taxon>
        <taxon>Sphingobacteriia</taxon>
        <taxon>Sphingobacteriales</taxon>
        <taxon>Sphingobacteriaceae</taxon>
        <taxon>Pedobacter</taxon>
    </lineage>
</organism>
<evidence type="ECO:0000256" key="13">
    <source>
        <dbReference type="ARBA" id="ARBA00023180"/>
    </source>
</evidence>
<evidence type="ECO:0000256" key="8">
    <source>
        <dbReference type="ARBA" id="ARBA00022968"/>
    </source>
</evidence>
<evidence type="ECO:0000313" key="15">
    <source>
        <dbReference type="EMBL" id="SMC95728.1"/>
    </source>
</evidence>
<keyword evidence="11" id="KW-0472">Membrane</keyword>
<dbReference type="Pfam" id="PF02485">
    <property type="entry name" value="Branch"/>
    <property type="match status" value="1"/>
</dbReference>
<accession>A0A1W2DFL5</accession>
<keyword evidence="7" id="KW-0256">Endoplasmic reticulum</keyword>
<evidence type="ECO:0000256" key="9">
    <source>
        <dbReference type="ARBA" id="ARBA00022989"/>
    </source>
</evidence>
<evidence type="ECO:0000256" key="1">
    <source>
        <dbReference type="ARBA" id="ARBA00004323"/>
    </source>
</evidence>
<dbReference type="STRING" id="475255.SAMN04488101_106255"/>
<evidence type="ECO:0000256" key="6">
    <source>
        <dbReference type="ARBA" id="ARBA00022723"/>
    </source>
</evidence>
<evidence type="ECO:0000256" key="12">
    <source>
        <dbReference type="ARBA" id="ARBA00023157"/>
    </source>
</evidence>
<keyword evidence="16" id="KW-1185">Reference proteome</keyword>
<evidence type="ECO:0000256" key="14">
    <source>
        <dbReference type="ARBA" id="ARBA00042865"/>
    </source>
</evidence>
<dbReference type="GO" id="GO:0046872">
    <property type="term" value="F:metal ion binding"/>
    <property type="evidence" value="ECO:0007669"/>
    <property type="project" value="UniProtKB-KW"/>
</dbReference>
<keyword evidence="12" id="KW-1015">Disulfide bond</keyword>
<dbReference type="InterPro" id="IPR003406">
    <property type="entry name" value="Glyco_trans_14"/>
</dbReference>
<evidence type="ECO:0000256" key="2">
    <source>
        <dbReference type="ARBA" id="ARBA00004648"/>
    </source>
</evidence>
<keyword evidence="3" id="KW-0328">Glycosyltransferase</keyword>
<keyword evidence="9" id="KW-1133">Transmembrane helix</keyword>
<reference evidence="15 16" key="1">
    <citation type="submission" date="2017-04" db="EMBL/GenBank/DDBJ databases">
        <authorList>
            <person name="Afonso C.L."/>
            <person name="Miller P.J."/>
            <person name="Scott M.A."/>
            <person name="Spackman E."/>
            <person name="Goraichik I."/>
            <person name="Dimitrov K.M."/>
            <person name="Suarez D.L."/>
            <person name="Swayne D.E."/>
        </authorList>
    </citation>
    <scope>NUCLEOTIDE SEQUENCE [LARGE SCALE GENOMIC DNA]</scope>
    <source>
        <strain evidence="15 16">DSM 19625</strain>
    </source>
</reference>
<gene>
    <name evidence="15" type="ORF">SAMN04488101_106255</name>
</gene>
<protein>
    <recommendedName>
        <fullName evidence="14">Peptide O-xylosyltransferase</fullName>
    </recommendedName>
</protein>
<evidence type="ECO:0000256" key="3">
    <source>
        <dbReference type="ARBA" id="ARBA00022676"/>
    </source>
</evidence>
<proteinExistence type="predicted"/>
<dbReference type="InterPro" id="IPR043538">
    <property type="entry name" value="XYLT"/>
</dbReference>
<name>A0A1W2DFL5_9SPHI</name>
<dbReference type="GO" id="GO:0050650">
    <property type="term" value="P:chondroitin sulfate proteoglycan biosynthetic process"/>
    <property type="evidence" value="ECO:0007669"/>
    <property type="project" value="TreeGrafter"/>
</dbReference>
<evidence type="ECO:0000256" key="7">
    <source>
        <dbReference type="ARBA" id="ARBA00022824"/>
    </source>
</evidence>
<evidence type="ECO:0000256" key="11">
    <source>
        <dbReference type="ARBA" id="ARBA00023136"/>
    </source>
</evidence>
<keyword evidence="13" id="KW-0325">Glycoprotein</keyword>
<keyword evidence="6" id="KW-0479">Metal-binding</keyword>
<evidence type="ECO:0000256" key="4">
    <source>
        <dbReference type="ARBA" id="ARBA00022679"/>
    </source>
</evidence>
<evidence type="ECO:0000256" key="10">
    <source>
        <dbReference type="ARBA" id="ARBA00023034"/>
    </source>
</evidence>
<evidence type="ECO:0000313" key="16">
    <source>
        <dbReference type="Proteomes" id="UP000192678"/>
    </source>
</evidence>
<dbReference type="AlphaFoldDB" id="A0A1W2DFL5"/>